<evidence type="ECO:0000313" key="2">
    <source>
        <dbReference type="EMBL" id="GAA4171829.1"/>
    </source>
</evidence>
<gene>
    <name evidence="2" type="ORF">GCM10022218_12510</name>
</gene>
<dbReference type="Proteomes" id="UP001500167">
    <property type="component" value="Unassembled WGS sequence"/>
</dbReference>
<dbReference type="EMBL" id="BAAAZK010000002">
    <property type="protein sequence ID" value="GAA4171829.1"/>
    <property type="molecule type" value="Genomic_DNA"/>
</dbReference>
<proteinExistence type="predicted"/>
<dbReference type="RefSeq" id="WP_346084949.1">
    <property type="nucleotide sequence ID" value="NZ_BAAAZK010000002.1"/>
</dbReference>
<protein>
    <recommendedName>
        <fullName evidence="4">DUF4293 domain-containing protein</fullName>
    </recommendedName>
</protein>
<feature type="transmembrane region" description="Helical" evidence="1">
    <location>
        <begin position="66"/>
        <end position="85"/>
    </location>
</feature>
<reference evidence="3" key="1">
    <citation type="journal article" date="2019" name="Int. J. Syst. Evol. Microbiol.">
        <title>The Global Catalogue of Microorganisms (GCM) 10K type strain sequencing project: providing services to taxonomists for standard genome sequencing and annotation.</title>
        <authorList>
            <consortium name="The Broad Institute Genomics Platform"/>
            <consortium name="The Broad Institute Genome Sequencing Center for Infectious Disease"/>
            <person name="Wu L."/>
            <person name="Ma J."/>
        </authorList>
    </citation>
    <scope>NUCLEOTIDE SEQUENCE [LARGE SCALE GENOMIC DNA]</scope>
    <source>
        <strain evidence="3">JCM 16722</strain>
    </source>
</reference>
<evidence type="ECO:0000313" key="3">
    <source>
        <dbReference type="Proteomes" id="UP001500167"/>
    </source>
</evidence>
<sequence>MKTIPLLPKYFRWIGLLFVIASLALYVNDALRDRSTNGGLFVETFVFIDDTPGNPPALFQLKEVDLLLTLILVTLLIGLSCIAFCKRKTEDEMINSIRLYSWSWSVILMIVFGVIVTIFVYGMTFVTFAFFFGHLLLLTYIGIFNLNIWKMNRRIVHEE</sequence>
<accession>A0ABP7ZW05</accession>
<keyword evidence="1" id="KW-1133">Transmembrane helix</keyword>
<keyword evidence="1" id="KW-0472">Membrane</keyword>
<feature type="transmembrane region" description="Helical" evidence="1">
    <location>
        <begin position="97"/>
        <end position="122"/>
    </location>
</feature>
<keyword evidence="1" id="KW-0812">Transmembrane</keyword>
<keyword evidence="3" id="KW-1185">Reference proteome</keyword>
<feature type="transmembrane region" description="Helical" evidence="1">
    <location>
        <begin position="128"/>
        <end position="149"/>
    </location>
</feature>
<evidence type="ECO:0000256" key="1">
    <source>
        <dbReference type="SAM" id="Phobius"/>
    </source>
</evidence>
<comment type="caution">
    <text evidence="2">The sequence shown here is derived from an EMBL/GenBank/DDBJ whole genome shotgun (WGS) entry which is preliminary data.</text>
</comment>
<name>A0ABP7ZW05_9SPHI</name>
<evidence type="ECO:0008006" key="4">
    <source>
        <dbReference type="Google" id="ProtNLM"/>
    </source>
</evidence>
<organism evidence="2 3">
    <name type="scientific">Sphingobacterium ginsenosidimutans</name>
    <dbReference type="NCBI Taxonomy" id="687845"/>
    <lineage>
        <taxon>Bacteria</taxon>
        <taxon>Pseudomonadati</taxon>
        <taxon>Bacteroidota</taxon>
        <taxon>Sphingobacteriia</taxon>
        <taxon>Sphingobacteriales</taxon>
        <taxon>Sphingobacteriaceae</taxon>
        <taxon>Sphingobacterium</taxon>
    </lineage>
</organism>
<feature type="transmembrane region" description="Helical" evidence="1">
    <location>
        <begin position="10"/>
        <end position="27"/>
    </location>
</feature>